<dbReference type="GO" id="GO:0030327">
    <property type="term" value="P:prenylated protein catabolic process"/>
    <property type="evidence" value="ECO:0007669"/>
    <property type="project" value="TreeGrafter"/>
</dbReference>
<dbReference type="Pfam" id="PF07156">
    <property type="entry name" value="Prenylcys_lyase"/>
    <property type="match status" value="1"/>
</dbReference>
<sequence length="539" mass="60070">MSTSDELPTAASESSNNLQNEETEGGDILPNEKLETESSQNETSELEGLAKNEETESVDILPNEKLETKNSQTETTNDQTSKRRKVAIIGSGIGGASTAHFLRKHYGDSIHIDVFEKTDRMGGRLLSAHLNGESFETGGTIIHSSNKYMAEFTKEMGLETNQEKAIEKFGIWNGNEFLFTETSMNWWNTVKMVFRYGPLSLKRLNDVTTSGANIFPSIYEKQDAGQTFKTVPDLLTSIGGEYFTDCTQKTWREVLKEKGVGDKLIDEFVNSILRMIYYQTADELNGLTGLFSLLGGDGSSLWNVKGGNEQVPQRLIEESKSTVHYNCKITSIKKLVNESSGKATYELESDASTFQSNQYDAVIVSVPLEDPRCFISCPEIKNWPQSTDLGQFQRCVSSIIQQPINAQYFGVKAASKLPDAITTTCEKAAADFGFIEINKTVHGNRCDPPTYRVFSREPLTEDSLRKLFIMEENTAPQLSSVDWLAYPHYSPPERFLPFELDEGVFYVNAIERAASGMEMSAIGGRNAALLAVNYLENRN</sequence>
<dbReference type="Pfam" id="PF13450">
    <property type="entry name" value="NAD_binding_8"/>
    <property type="match status" value="1"/>
</dbReference>
<dbReference type="Gene3D" id="3.50.50.60">
    <property type="entry name" value="FAD/NAD(P)-binding domain"/>
    <property type="match status" value="1"/>
</dbReference>
<dbReference type="InterPro" id="IPR017046">
    <property type="entry name" value="Prenylcysteine_Oxase1"/>
</dbReference>
<dbReference type="SUPFAM" id="SSF51905">
    <property type="entry name" value="FAD/NAD(P)-binding domain"/>
    <property type="match status" value="1"/>
</dbReference>
<dbReference type="PANTHER" id="PTHR15944">
    <property type="entry name" value="FARNESYLCYSTEINE LYASE"/>
    <property type="match status" value="1"/>
</dbReference>
<dbReference type="GO" id="GO:0001735">
    <property type="term" value="F:prenylcysteine oxidase activity"/>
    <property type="evidence" value="ECO:0007669"/>
    <property type="project" value="InterPro"/>
</dbReference>
<feature type="domain" description="Prenylcysteine lyase" evidence="9">
    <location>
        <begin position="179"/>
        <end position="535"/>
    </location>
</feature>
<dbReference type="PANTHER" id="PTHR15944:SF0">
    <property type="entry name" value="PRENYLCYSTEINE LYASE DOMAIN-CONTAINING PROTEIN"/>
    <property type="match status" value="1"/>
</dbReference>
<comment type="similarity">
    <text evidence="2">Belongs to the prenylcysteine oxidase family.</text>
</comment>
<keyword evidence="4" id="KW-0732">Signal</keyword>
<evidence type="ECO:0000256" key="7">
    <source>
        <dbReference type="ARBA" id="ARBA00023180"/>
    </source>
</evidence>
<evidence type="ECO:0000259" key="9">
    <source>
        <dbReference type="Pfam" id="PF07156"/>
    </source>
</evidence>
<dbReference type="GeneID" id="136821382"/>
<evidence type="ECO:0000256" key="1">
    <source>
        <dbReference type="ARBA" id="ARBA00001974"/>
    </source>
</evidence>
<keyword evidence="6" id="KW-0560">Oxidoreductase</keyword>
<evidence type="ECO:0000256" key="6">
    <source>
        <dbReference type="ARBA" id="ARBA00023002"/>
    </source>
</evidence>
<protein>
    <recommendedName>
        <fullName evidence="9">Prenylcysteine lyase domain-containing protein</fullName>
    </recommendedName>
</protein>
<name>A0A7M5VF88_9CNID</name>
<evidence type="ECO:0000256" key="8">
    <source>
        <dbReference type="SAM" id="MobiDB-lite"/>
    </source>
</evidence>
<dbReference type="InterPro" id="IPR010795">
    <property type="entry name" value="Prenylcys_lyase"/>
</dbReference>
<accession>A0A7M5VF88</accession>
<organism evidence="10 11">
    <name type="scientific">Clytia hemisphaerica</name>
    <dbReference type="NCBI Taxonomy" id="252671"/>
    <lineage>
        <taxon>Eukaryota</taxon>
        <taxon>Metazoa</taxon>
        <taxon>Cnidaria</taxon>
        <taxon>Hydrozoa</taxon>
        <taxon>Hydroidolina</taxon>
        <taxon>Leptothecata</taxon>
        <taxon>Obeliida</taxon>
        <taxon>Clytiidae</taxon>
        <taxon>Clytia</taxon>
    </lineage>
</organism>
<evidence type="ECO:0000313" key="11">
    <source>
        <dbReference type="Proteomes" id="UP000594262"/>
    </source>
</evidence>
<keyword evidence="3" id="KW-0285">Flavoprotein</keyword>
<evidence type="ECO:0000256" key="4">
    <source>
        <dbReference type="ARBA" id="ARBA00022729"/>
    </source>
</evidence>
<feature type="region of interest" description="Disordered" evidence="8">
    <location>
        <begin position="1"/>
        <end position="84"/>
    </location>
</feature>
<reference evidence="10" key="1">
    <citation type="submission" date="2021-01" db="UniProtKB">
        <authorList>
            <consortium name="EnsemblMetazoa"/>
        </authorList>
    </citation>
    <scope>IDENTIFICATION</scope>
</reference>
<feature type="compositionally biased region" description="Polar residues" evidence="8">
    <location>
        <begin position="1"/>
        <end position="20"/>
    </location>
</feature>
<dbReference type="RefSeq" id="XP_066933721.1">
    <property type="nucleotide sequence ID" value="XM_067077620.1"/>
</dbReference>
<evidence type="ECO:0000313" key="10">
    <source>
        <dbReference type="EnsemblMetazoa" id="CLYHEMP010715.2"/>
    </source>
</evidence>
<keyword evidence="11" id="KW-1185">Reference proteome</keyword>
<keyword evidence="5" id="KW-0274">FAD</keyword>
<dbReference type="PRINTS" id="PR00419">
    <property type="entry name" value="ADXRDTASE"/>
</dbReference>
<comment type="cofactor">
    <cofactor evidence="1">
        <name>FAD</name>
        <dbReference type="ChEBI" id="CHEBI:57692"/>
    </cofactor>
</comment>
<feature type="compositionally biased region" description="Polar residues" evidence="8">
    <location>
        <begin position="69"/>
        <end position="79"/>
    </location>
</feature>
<proteinExistence type="inferred from homology"/>
<dbReference type="EnsemblMetazoa" id="CLYHEMT010715.2">
    <property type="protein sequence ID" value="CLYHEMP010715.2"/>
    <property type="gene ID" value="CLYHEMG010715"/>
</dbReference>
<dbReference type="Proteomes" id="UP000594262">
    <property type="component" value="Unplaced"/>
</dbReference>
<evidence type="ECO:0000256" key="5">
    <source>
        <dbReference type="ARBA" id="ARBA00022827"/>
    </source>
</evidence>
<keyword evidence="7" id="KW-0325">Glycoprotein</keyword>
<evidence type="ECO:0000256" key="3">
    <source>
        <dbReference type="ARBA" id="ARBA00022630"/>
    </source>
</evidence>
<dbReference type="GO" id="GO:0030328">
    <property type="term" value="P:prenylcysteine catabolic process"/>
    <property type="evidence" value="ECO:0007669"/>
    <property type="project" value="InterPro"/>
</dbReference>
<evidence type="ECO:0000256" key="2">
    <source>
        <dbReference type="ARBA" id="ARBA00009967"/>
    </source>
</evidence>
<dbReference type="AlphaFoldDB" id="A0A7M5VF88"/>
<dbReference type="InterPro" id="IPR036188">
    <property type="entry name" value="FAD/NAD-bd_sf"/>
</dbReference>
<dbReference type="OrthoDB" id="437369at2759"/>